<dbReference type="Proteomes" id="UP000001646">
    <property type="component" value="Unplaced"/>
</dbReference>
<dbReference type="GeneTree" id="ENSGT00390000001790"/>
<dbReference type="KEGG" id="acs:100555031"/>
<reference evidence="3" key="3">
    <citation type="submission" date="2025-09" db="UniProtKB">
        <authorList>
            <consortium name="Ensembl"/>
        </authorList>
    </citation>
    <scope>IDENTIFICATION</scope>
</reference>
<accession>H9GFN0</accession>
<reference evidence="3" key="2">
    <citation type="submission" date="2025-08" db="UniProtKB">
        <authorList>
            <consortium name="Ensembl"/>
        </authorList>
    </citation>
    <scope>IDENTIFICATION</scope>
</reference>
<feature type="domain" description="Protein Lines N-terminal" evidence="1">
    <location>
        <begin position="190"/>
        <end position="542"/>
    </location>
</feature>
<dbReference type="InterPro" id="IPR029415">
    <property type="entry name" value="Lines_C"/>
</dbReference>
<name>H9GFN0_ANOCA</name>
<dbReference type="RefSeq" id="XP_008117548.1">
    <property type="nucleotide sequence ID" value="XM_008119341.3"/>
</dbReference>
<evidence type="ECO:0000259" key="2">
    <source>
        <dbReference type="Pfam" id="PF14695"/>
    </source>
</evidence>
<dbReference type="PANTHER" id="PTHR16057">
    <property type="entry name" value="WINS1, 2 PROTEIN"/>
    <property type="match status" value="1"/>
</dbReference>
<organism evidence="3 4">
    <name type="scientific">Anolis carolinensis</name>
    <name type="common">Green anole</name>
    <name type="synonym">American chameleon</name>
    <dbReference type="NCBI Taxonomy" id="28377"/>
    <lineage>
        <taxon>Eukaryota</taxon>
        <taxon>Metazoa</taxon>
        <taxon>Chordata</taxon>
        <taxon>Craniata</taxon>
        <taxon>Vertebrata</taxon>
        <taxon>Euteleostomi</taxon>
        <taxon>Lepidosauria</taxon>
        <taxon>Squamata</taxon>
        <taxon>Bifurcata</taxon>
        <taxon>Unidentata</taxon>
        <taxon>Episquamata</taxon>
        <taxon>Toxicofera</taxon>
        <taxon>Iguania</taxon>
        <taxon>Dactyloidae</taxon>
        <taxon>Anolis</taxon>
    </lineage>
</organism>
<evidence type="ECO:0000259" key="1">
    <source>
        <dbReference type="Pfam" id="PF14694"/>
    </source>
</evidence>
<dbReference type="eggNOG" id="ENOG502QT6F">
    <property type="taxonomic scope" value="Eukaryota"/>
</dbReference>
<dbReference type="RefSeq" id="XP_062819575.1">
    <property type="nucleotide sequence ID" value="XM_062963505.1"/>
</dbReference>
<dbReference type="InterPro" id="IPR032794">
    <property type="entry name" value="LINES_N"/>
</dbReference>
<sequence length="769" mass="86188">MMGTPFFLLGQMYNDVLADGPLPTDNHECAALLDPYVSDLSGENKKLCLFSLEPDIQKSTLDSLAFKVDDESENENQSRHQTEEVTLLQLTLIKMILAKMQSQKLAVGIKCKYLEIVRILLEEAHIDSKLIHFVCSSDKQLSYLASKALVSLVCFQLKEEHLLNNAWLAFSSEALLGFPSGDWITECLSTLTNMIKEILKDEGFCKRGDLKMVLMPLDEILKGFYDSVMFCYSDIPQDYPISAKATNDLSSFLDVLELLVASRIQLPLNLSCQRMLFLNASFILGLATAPVHDFIKKKSIVLLKKCILHKAGEDLIKRKMPPSSYQDSYISADTSVLAGAVLQSVNSGWLNRLIVSEKSSHFGGTLVKPEESPCSSADQVTLGALSLVFLKALEIKILDSEAETQVHLENVMSPLLMFLKRYLRPSACVHPLGHLCMWLSVLFIEQDDDLFEASKALLTIHVKIERVWHDIGSTASHLDYETWTHQNGCNPHCIFLFLLKSIAFDATVLLDFLISSETCFLEYFVRYLKLLVENWHQFVQICRFLKPTAYGDTGFPLLSQRKGSYHFDSSLQSDSCDPQPCTVMLLTTSTKLSSSWPMDSQSARATRTTLLQGFDNTSLLEPLQRLVDYESSDDSETECIGEECLAETEQQSLNHQSCPDESNIMEVDDEAGASKQTVLFLDHENVNAASTSGCQISPDILGSEEEMLQKSVKCFQELQVLVSKLYKRNLFPYNPNALLKLLTQIAAVSKAYKSKDIQCRHPNVSPPTC</sequence>
<dbReference type="Pfam" id="PF14694">
    <property type="entry name" value="LINES_N"/>
    <property type="match status" value="1"/>
</dbReference>
<dbReference type="Ensembl" id="ENSACAT00000009813.3">
    <property type="protein sequence ID" value="ENSACAP00000009616.3"/>
    <property type="gene ID" value="ENSACAG00000009809.4"/>
</dbReference>
<feature type="domain" description="Protein Lines C-terminal" evidence="2">
    <location>
        <begin position="712"/>
        <end position="745"/>
    </location>
</feature>
<dbReference type="Pfam" id="PF14695">
    <property type="entry name" value="LINES_C"/>
    <property type="match status" value="1"/>
</dbReference>
<dbReference type="Bgee" id="ENSACAG00000009809">
    <property type="expression patterns" value="Expressed in forelimb bud and 13 other cell types or tissues"/>
</dbReference>
<dbReference type="InterPro" id="IPR024875">
    <property type="entry name" value="Protein_Lines"/>
</dbReference>
<dbReference type="PANTHER" id="PTHR16057:SF1">
    <property type="entry name" value="PROTEIN LINES HOMOLOG 1"/>
    <property type="match status" value="1"/>
</dbReference>
<dbReference type="OrthoDB" id="8251209at2759"/>
<proteinExistence type="predicted"/>
<dbReference type="GO" id="GO:0050890">
    <property type="term" value="P:cognition"/>
    <property type="evidence" value="ECO:0007669"/>
    <property type="project" value="Ensembl"/>
</dbReference>
<evidence type="ECO:0000313" key="4">
    <source>
        <dbReference type="Proteomes" id="UP000001646"/>
    </source>
</evidence>
<dbReference type="InParanoid" id="H9GFN0"/>
<keyword evidence="4" id="KW-1185">Reference proteome</keyword>
<evidence type="ECO:0000313" key="3">
    <source>
        <dbReference type="Ensembl" id="ENSACAP00000009616.3"/>
    </source>
</evidence>
<protein>
    <submittedName>
        <fullName evidence="3">Lines homolog 1</fullName>
    </submittedName>
</protein>
<dbReference type="AlphaFoldDB" id="H9GFN0"/>
<dbReference type="CTD" id="55180"/>
<dbReference type="GeneID" id="100555031"/>
<dbReference type="HOGENOM" id="CLU_026992_0_0_1"/>
<reference evidence="3" key="1">
    <citation type="submission" date="2009-12" db="EMBL/GenBank/DDBJ databases">
        <title>The Genome Sequence of Anolis carolinensis (Green Anole Lizard).</title>
        <authorList>
            <consortium name="The Genome Sequencing Platform"/>
            <person name="Di Palma F."/>
            <person name="Alfoldi J."/>
            <person name="Heiman D."/>
            <person name="Young S."/>
            <person name="Grabherr M."/>
            <person name="Johnson J."/>
            <person name="Lander E.S."/>
            <person name="Lindblad-Toh K."/>
        </authorList>
    </citation>
    <scope>NUCLEOTIDE SEQUENCE [LARGE SCALE GENOMIC DNA]</scope>
    <source>
        <strain evidence="3">JBL SC #1</strain>
    </source>
</reference>
<gene>
    <name evidence="3" type="primary">LINS1</name>
</gene>
<dbReference type="STRING" id="28377.ENSACAP00000009616"/>